<feature type="coiled-coil region" evidence="1">
    <location>
        <begin position="110"/>
        <end position="137"/>
    </location>
</feature>
<organism evidence="3 4">
    <name type="scientific">Merluccius polli</name>
    <name type="common">Benguela hake</name>
    <name type="synonym">Merluccius cadenati</name>
    <dbReference type="NCBI Taxonomy" id="89951"/>
    <lineage>
        <taxon>Eukaryota</taxon>
        <taxon>Metazoa</taxon>
        <taxon>Chordata</taxon>
        <taxon>Craniata</taxon>
        <taxon>Vertebrata</taxon>
        <taxon>Euteleostomi</taxon>
        <taxon>Actinopterygii</taxon>
        <taxon>Neopterygii</taxon>
        <taxon>Teleostei</taxon>
        <taxon>Neoteleostei</taxon>
        <taxon>Acanthomorphata</taxon>
        <taxon>Zeiogadaria</taxon>
        <taxon>Gadariae</taxon>
        <taxon>Gadiformes</taxon>
        <taxon>Gadoidei</taxon>
        <taxon>Merlucciidae</taxon>
        <taxon>Merluccius</taxon>
    </lineage>
</organism>
<feature type="region of interest" description="Disordered" evidence="2">
    <location>
        <begin position="62"/>
        <end position="104"/>
    </location>
</feature>
<gene>
    <name evidence="3" type="ORF">N1851_023799</name>
</gene>
<feature type="compositionally biased region" description="Low complexity" evidence="2">
    <location>
        <begin position="66"/>
        <end position="78"/>
    </location>
</feature>
<dbReference type="Proteomes" id="UP001174136">
    <property type="component" value="Unassembled WGS sequence"/>
</dbReference>
<keyword evidence="1" id="KW-0175">Coiled coil</keyword>
<evidence type="ECO:0000256" key="1">
    <source>
        <dbReference type="SAM" id="Coils"/>
    </source>
</evidence>
<feature type="region of interest" description="Disordered" evidence="2">
    <location>
        <begin position="1"/>
        <end position="20"/>
    </location>
</feature>
<dbReference type="EMBL" id="JAOPHQ010004362">
    <property type="protein sequence ID" value="KAK0139481.1"/>
    <property type="molecule type" value="Genomic_DNA"/>
</dbReference>
<accession>A0AA47MG82</accession>
<comment type="caution">
    <text evidence="3">The sequence shown here is derived from an EMBL/GenBank/DDBJ whole genome shotgun (WGS) entry which is preliminary data.</text>
</comment>
<keyword evidence="4" id="KW-1185">Reference proteome</keyword>
<protein>
    <submittedName>
        <fullName evidence="3">Uncharacterized protein</fullName>
    </submittedName>
</protein>
<sequence>MPLTAAEKQRRYRARRDQDQERREQYILWEKEKYKRDREQGKKKSIEECNEAEKVLRRRRWRADQAKTSAARKATAAAVNSLYTPPESPEQRRVGRKRSKQHQKKITSLLLRLEKELKRERKHKEKFKKRCQRLKKQQISPRSKINRELRSSPIVVRKRLLFHAALTNDLRARYQNATGEKERQLIAKICAGGLRKFAEAALGFSKKRWRMSGKEPLAFQRKGNARTGETIKTCVREYFERDDVSRLTTGKKQTKTKSKLKKQKTIPP</sequence>
<reference evidence="3" key="1">
    <citation type="journal article" date="2023" name="Front. Mar. Sci.">
        <title>A new Merluccius polli reference genome to investigate the effects of global change in West African waters.</title>
        <authorList>
            <person name="Mateo J.L."/>
            <person name="Blanco-Fernandez C."/>
            <person name="Garcia-Vazquez E."/>
            <person name="Machado-Schiaffino G."/>
        </authorList>
    </citation>
    <scope>NUCLEOTIDE SEQUENCE</scope>
    <source>
        <strain evidence="3">C29</strain>
        <tissue evidence="3">Fin</tissue>
    </source>
</reference>
<feature type="compositionally biased region" description="Basic residues" evidence="2">
    <location>
        <begin position="94"/>
        <end position="104"/>
    </location>
</feature>
<evidence type="ECO:0000313" key="4">
    <source>
        <dbReference type="Proteomes" id="UP001174136"/>
    </source>
</evidence>
<feature type="compositionally biased region" description="Basic residues" evidence="2">
    <location>
        <begin position="252"/>
        <end position="268"/>
    </location>
</feature>
<name>A0AA47MG82_MERPO</name>
<dbReference type="AlphaFoldDB" id="A0AA47MG82"/>
<feature type="region of interest" description="Disordered" evidence="2">
    <location>
        <begin position="246"/>
        <end position="268"/>
    </location>
</feature>
<proteinExistence type="predicted"/>
<evidence type="ECO:0000313" key="3">
    <source>
        <dbReference type="EMBL" id="KAK0139481.1"/>
    </source>
</evidence>
<evidence type="ECO:0000256" key="2">
    <source>
        <dbReference type="SAM" id="MobiDB-lite"/>
    </source>
</evidence>